<proteinExistence type="predicted"/>
<keyword evidence="2" id="KW-1185">Reference proteome</keyword>
<organism evidence="1 2">
    <name type="scientific">Empedobacter stercoris</name>
    <dbReference type="NCBI Taxonomy" id="1628248"/>
    <lineage>
        <taxon>Bacteria</taxon>
        <taxon>Pseudomonadati</taxon>
        <taxon>Bacteroidota</taxon>
        <taxon>Flavobacteriia</taxon>
        <taxon>Flavobacteriales</taxon>
        <taxon>Weeksellaceae</taxon>
        <taxon>Empedobacter</taxon>
    </lineage>
</organism>
<dbReference type="EMBL" id="JABFOQ010000079">
    <property type="protein sequence ID" value="NOJ76749.1"/>
    <property type="molecule type" value="Genomic_DNA"/>
</dbReference>
<accession>A0ABX1WPY0</accession>
<reference evidence="1 2" key="1">
    <citation type="submission" date="2020-05" db="EMBL/GenBank/DDBJ databases">
        <title>Tigecycline resistant gene in Empedobacter stercoris.</title>
        <authorList>
            <person name="Chen Y."/>
            <person name="Cheng Y."/>
            <person name="Zhou K."/>
        </authorList>
    </citation>
    <scope>NUCLEOTIDE SEQUENCE [LARGE SCALE GENOMIC DNA]</scope>
    <source>
        <strain evidence="1 2">ES202</strain>
    </source>
</reference>
<comment type="caution">
    <text evidence="1">The sequence shown here is derived from an EMBL/GenBank/DDBJ whole genome shotgun (WGS) entry which is preliminary data.</text>
</comment>
<name>A0ABX1WPY0_9FLAO</name>
<feature type="non-terminal residue" evidence="1">
    <location>
        <position position="1"/>
    </location>
</feature>
<evidence type="ECO:0000313" key="1">
    <source>
        <dbReference type="EMBL" id="NOJ76749.1"/>
    </source>
</evidence>
<evidence type="ECO:0000313" key="2">
    <source>
        <dbReference type="Proteomes" id="UP000580344"/>
    </source>
</evidence>
<sequence length="63" mass="7321">FFNLKRINSRGMAQANKHVLMSSLSYNLKKYLRSIFKIPSVLAQVVSLKKGKYSFLQKYSFTT</sequence>
<protein>
    <submittedName>
        <fullName evidence="1">IS1182 family transposase</fullName>
    </submittedName>
</protein>
<dbReference type="Proteomes" id="UP000580344">
    <property type="component" value="Unassembled WGS sequence"/>
</dbReference>
<gene>
    <name evidence="1" type="ORF">HMH06_13150</name>
</gene>